<dbReference type="RefSeq" id="WP_112439240.1">
    <property type="nucleotide sequence ID" value="NZ_CP030073.1"/>
</dbReference>
<evidence type="ECO:0000313" key="2">
    <source>
        <dbReference type="Proteomes" id="UP000249616"/>
    </source>
</evidence>
<sequence>MNADNPRAGSARSEAEELLAASADWDLSPSRRLHHKDLLMQQIDLDHSAADATSPAPSRRWLPRLALVLPATSLALAGALVVTFSAGEHGSAPAAGSTASAPARATKASVTLGRIAAAAMKTDATPVREDQFVYVERLARVNKGALGGPVVLGAAHKEEIWMAQKPGRVTTTGWLRSSGKDAVMPGQLGPITSASPVGPGLWYPTYAWLASLPTDPEALLELLYSQTTVEKGDSKDEAVFRTIGELLGSVIMPPATASALYKAVARIPGVTWIPDAVDAAGRHGIGITHEDPGSATRTVLIFDKETLAYTGSQGYLVSDGTEAGGTTGDVLFGIDAVMKRGVVDRHGEVPAKTAG</sequence>
<dbReference type="EMBL" id="CP030073">
    <property type="protein sequence ID" value="AWW38722.1"/>
    <property type="molecule type" value="Genomic_DNA"/>
</dbReference>
<keyword evidence="2" id="KW-1185">Reference proteome</keyword>
<protein>
    <recommendedName>
        <fullName evidence="3">CU044_5270 family protein</fullName>
    </recommendedName>
</protein>
<dbReference type="KEGG" id="scad:DN051_20340"/>
<reference evidence="1 2" key="1">
    <citation type="journal article" date="2019" name="Int. J. Syst. Evol. Microbiol.">
        <title>Streptomyces cadmiisoli sp. nov., a novel actinomycete isolated from cadmium-contaminated soil.</title>
        <authorList>
            <person name="Li K."/>
            <person name="Tang X."/>
            <person name="Zhao J."/>
            <person name="Guo Y."/>
            <person name="Tang Y."/>
            <person name="Gao J."/>
        </authorList>
    </citation>
    <scope>NUCLEOTIDE SEQUENCE [LARGE SCALE GENOMIC DNA]</scope>
    <source>
        <strain evidence="1 2">ZFG47</strain>
    </source>
</reference>
<name>A0A2Z4J0Q8_9ACTN</name>
<dbReference type="InterPro" id="IPR047789">
    <property type="entry name" value="CU044_5270-like"/>
</dbReference>
<gene>
    <name evidence="1" type="ORF">DN051_20340</name>
</gene>
<organism evidence="1 2">
    <name type="scientific">Streptomyces cadmiisoli</name>
    <dbReference type="NCBI Taxonomy" id="2184053"/>
    <lineage>
        <taxon>Bacteria</taxon>
        <taxon>Bacillati</taxon>
        <taxon>Actinomycetota</taxon>
        <taxon>Actinomycetes</taxon>
        <taxon>Kitasatosporales</taxon>
        <taxon>Streptomycetaceae</taxon>
        <taxon>Streptomyces</taxon>
        <taxon>Streptomyces aurantiacus group</taxon>
    </lineage>
</organism>
<evidence type="ECO:0008006" key="3">
    <source>
        <dbReference type="Google" id="ProtNLM"/>
    </source>
</evidence>
<dbReference type="NCBIfam" id="NF038083">
    <property type="entry name" value="CU044_5270_fam"/>
    <property type="match status" value="1"/>
</dbReference>
<proteinExistence type="predicted"/>
<accession>A0A2Z4J0Q8</accession>
<dbReference type="Proteomes" id="UP000249616">
    <property type="component" value="Chromosome"/>
</dbReference>
<evidence type="ECO:0000313" key="1">
    <source>
        <dbReference type="EMBL" id="AWW38722.1"/>
    </source>
</evidence>
<dbReference type="AlphaFoldDB" id="A0A2Z4J0Q8"/>